<proteinExistence type="predicted"/>
<dbReference type="Proteomes" id="UP000474778">
    <property type="component" value="Unassembled WGS sequence"/>
</dbReference>
<reference evidence="2 3" key="1">
    <citation type="submission" date="2019-12" db="EMBL/GenBank/DDBJ databases">
        <title>Shewanella insulae sp. nov., isolated from a tidal flat.</title>
        <authorList>
            <person name="Yoon J.-H."/>
        </authorList>
    </citation>
    <scope>NUCLEOTIDE SEQUENCE [LARGE SCALE GENOMIC DNA]</scope>
    <source>
        <strain evidence="2 3">JBTF-M18</strain>
    </source>
</reference>
<name>A0A6L7HX50_9GAMM</name>
<organism evidence="2 3">
    <name type="scientific">Shewanella insulae</name>
    <dbReference type="NCBI Taxonomy" id="2681496"/>
    <lineage>
        <taxon>Bacteria</taxon>
        <taxon>Pseudomonadati</taxon>
        <taxon>Pseudomonadota</taxon>
        <taxon>Gammaproteobacteria</taxon>
        <taxon>Alteromonadales</taxon>
        <taxon>Shewanellaceae</taxon>
        <taxon>Shewanella</taxon>
    </lineage>
</organism>
<keyword evidence="1" id="KW-0812">Transmembrane</keyword>
<protein>
    <recommendedName>
        <fullName evidence="4">DUF998 domain-containing protein</fullName>
    </recommendedName>
</protein>
<evidence type="ECO:0000256" key="1">
    <source>
        <dbReference type="SAM" id="Phobius"/>
    </source>
</evidence>
<evidence type="ECO:0000313" key="3">
    <source>
        <dbReference type="Proteomes" id="UP000474778"/>
    </source>
</evidence>
<accession>A0A6L7HX50</accession>
<keyword evidence="1" id="KW-1133">Transmembrane helix</keyword>
<evidence type="ECO:0008006" key="4">
    <source>
        <dbReference type="Google" id="ProtNLM"/>
    </source>
</evidence>
<keyword evidence="3" id="KW-1185">Reference proteome</keyword>
<comment type="caution">
    <text evidence="2">The sequence shown here is derived from an EMBL/GenBank/DDBJ whole genome shotgun (WGS) entry which is preliminary data.</text>
</comment>
<evidence type="ECO:0000313" key="2">
    <source>
        <dbReference type="EMBL" id="MXR68713.1"/>
    </source>
</evidence>
<dbReference type="AlphaFoldDB" id="A0A6L7HX50"/>
<gene>
    <name evidence="2" type="ORF">GNT65_08520</name>
</gene>
<feature type="transmembrane region" description="Helical" evidence="1">
    <location>
        <begin position="74"/>
        <end position="97"/>
    </location>
</feature>
<dbReference type="RefSeq" id="WP_160795243.1">
    <property type="nucleotide sequence ID" value="NZ_WRPA01000006.1"/>
</dbReference>
<sequence>MLGLVGHLIGLVAASLGFSDYSGQGFSFYNFSLSELGQYGHSELAVIFNGGLFFGSLSLALFALFALQNSDDPWVLTSFLILVLSLLALACVGLFPVNVYHLHILGIEYYFYFAAMSVAAYLIYLLRGRDRPKRFAPHGSLLLTGLTLGLLLTFILMAHTDDGVVASGTWFYHDLVMVEPRPEFRCPVIMEWAAVFSFMGWLLSLVWTQREGARLAQS</sequence>
<feature type="transmembrane region" description="Helical" evidence="1">
    <location>
        <begin position="139"/>
        <end position="158"/>
    </location>
</feature>
<feature type="transmembrane region" description="Helical" evidence="1">
    <location>
        <begin position="43"/>
        <end position="67"/>
    </location>
</feature>
<dbReference type="EMBL" id="WRPA01000006">
    <property type="protein sequence ID" value="MXR68713.1"/>
    <property type="molecule type" value="Genomic_DNA"/>
</dbReference>
<keyword evidence="1" id="KW-0472">Membrane</keyword>
<feature type="transmembrane region" description="Helical" evidence="1">
    <location>
        <begin position="189"/>
        <end position="208"/>
    </location>
</feature>
<feature type="transmembrane region" description="Helical" evidence="1">
    <location>
        <begin position="109"/>
        <end position="127"/>
    </location>
</feature>